<comment type="caution">
    <text evidence="1">The sequence shown here is derived from an EMBL/GenBank/DDBJ whole genome shotgun (WGS) entry which is preliminary data.</text>
</comment>
<evidence type="ECO:0000313" key="2">
    <source>
        <dbReference type="Proteomes" id="UP001202674"/>
    </source>
</evidence>
<organism evidence="1 2">
    <name type="scientific">Natranaeroarchaeum aerophilus</name>
    <dbReference type="NCBI Taxonomy" id="2917711"/>
    <lineage>
        <taxon>Archaea</taxon>
        <taxon>Methanobacteriati</taxon>
        <taxon>Methanobacteriota</taxon>
        <taxon>Stenosarchaea group</taxon>
        <taxon>Halobacteria</taxon>
        <taxon>Halobacteriales</taxon>
        <taxon>Natronoarchaeaceae</taxon>
        <taxon>Natranaeroarchaeum</taxon>
    </lineage>
</organism>
<name>A0AAE3FR72_9EURY</name>
<dbReference type="AlphaFoldDB" id="A0AAE3FR72"/>
<gene>
    <name evidence="1" type="ORF">AArcSt11_08055</name>
</gene>
<dbReference type="Proteomes" id="UP001202674">
    <property type="component" value="Unassembled WGS sequence"/>
</dbReference>
<protein>
    <submittedName>
        <fullName evidence="1">Uncharacterized protein</fullName>
    </submittedName>
</protein>
<dbReference type="EMBL" id="JAKRVY010000003">
    <property type="protein sequence ID" value="MCL9813605.1"/>
    <property type="molecule type" value="Genomic_DNA"/>
</dbReference>
<proteinExistence type="predicted"/>
<sequence length="201" mass="22661">MRRREFITGATTVGGTVLAGCAGLNEPEMEFQNFVVPDPNVVSVNEEDREYFVTIQNSRGSGQIRVELWYFQDSNVPDPSAASIYLENSREGRQFDLDRSFYFNSEERREESIIGSENAPEQSEFPEYALMVWPASHGAVFENTGESGEVEFRFEYRDTAGYDPVEPADKLEAVGSDSTIEVVFETVVPPRSEYEILAEPV</sequence>
<dbReference type="PROSITE" id="PS51257">
    <property type="entry name" value="PROKAR_LIPOPROTEIN"/>
    <property type="match status" value="1"/>
</dbReference>
<accession>A0AAE3FR72</accession>
<dbReference type="RefSeq" id="WP_250596138.1">
    <property type="nucleotide sequence ID" value="NZ_JAKRVY010000003.1"/>
</dbReference>
<evidence type="ECO:0000313" key="1">
    <source>
        <dbReference type="EMBL" id="MCL9813605.1"/>
    </source>
</evidence>
<keyword evidence="2" id="KW-1185">Reference proteome</keyword>
<reference evidence="1 2" key="1">
    <citation type="journal article" date="2022" name="Syst. Appl. Microbiol.">
        <title>Natronocalculus amylovorans gen. nov., sp. nov., and Natranaeroarchaeum aerophilus sp. nov., dominant culturable amylolytic natronoarchaea from hypersaline soda lakes in southwestern Siberia.</title>
        <authorList>
            <person name="Sorokin D.Y."/>
            <person name="Elcheninov A.G."/>
            <person name="Khizhniak T.V."/>
            <person name="Koenen M."/>
            <person name="Bale N.J."/>
            <person name="Damste J.S.S."/>
            <person name="Kublanov I.V."/>
        </authorList>
    </citation>
    <scope>NUCLEOTIDE SEQUENCE [LARGE SCALE GENOMIC DNA]</scope>
    <source>
        <strain evidence="1 2">AArc-St1-1</strain>
    </source>
</reference>